<dbReference type="InterPro" id="IPR001387">
    <property type="entry name" value="Cro/C1-type_HTH"/>
</dbReference>
<dbReference type="Pfam" id="PF13560">
    <property type="entry name" value="HTH_31"/>
    <property type="match status" value="1"/>
</dbReference>
<dbReference type="RefSeq" id="WP_320507365.1">
    <property type="nucleotide sequence ID" value="NZ_JAXCLW010000001.1"/>
</dbReference>
<dbReference type="CDD" id="cd00093">
    <property type="entry name" value="HTH_XRE"/>
    <property type="match status" value="1"/>
</dbReference>
<evidence type="ECO:0000313" key="3">
    <source>
        <dbReference type="Proteomes" id="UP001279642"/>
    </source>
</evidence>
<keyword evidence="3" id="KW-1185">Reference proteome</keyword>
<reference evidence="2 3" key="1">
    <citation type="journal article" date="2016" name="Antonie Van Leeuwenhoek">
        <title>Dongia soli sp. nov., isolated from soil from Dokdo, Korea.</title>
        <authorList>
            <person name="Kim D.U."/>
            <person name="Lee H."/>
            <person name="Kim H."/>
            <person name="Kim S.G."/>
            <person name="Ka J.O."/>
        </authorList>
    </citation>
    <scope>NUCLEOTIDE SEQUENCE [LARGE SCALE GENOMIC DNA]</scope>
    <source>
        <strain evidence="2 3">D78</strain>
    </source>
</reference>
<organism evidence="2 3">
    <name type="scientific">Dongia soli</name>
    <dbReference type="NCBI Taxonomy" id="600628"/>
    <lineage>
        <taxon>Bacteria</taxon>
        <taxon>Pseudomonadati</taxon>
        <taxon>Pseudomonadota</taxon>
        <taxon>Alphaproteobacteria</taxon>
        <taxon>Rhodospirillales</taxon>
        <taxon>Dongiaceae</taxon>
        <taxon>Dongia</taxon>
    </lineage>
</organism>
<dbReference type="EMBL" id="JAXCLW010000001">
    <property type="protein sequence ID" value="MDY0882341.1"/>
    <property type="molecule type" value="Genomic_DNA"/>
</dbReference>
<dbReference type="PROSITE" id="PS50943">
    <property type="entry name" value="HTH_CROC1"/>
    <property type="match status" value="1"/>
</dbReference>
<accession>A0ABU5E826</accession>
<dbReference type="Proteomes" id="UP001279642">
    <property type="component" value="Unassembled WGS sequence"/>
</dbReference>
<dbReference type="Gene3D" id="1.10.260.40">
    <property type="entry name" value="lambda repressor-like DNA-binding domains"/>
    <property type="match status" value="1"/>
</dbReference>
<sequence length="124" mass="13511">MSKLTPFGKAVRKHRIDAGLLLKDLAGQVGRSPAFLSAVETGEKAIPGGLIHDVANALGLNDAQLEDLRVAAEQSQRVFQIQVPEDASPMERSVAAMFARRFNNLPEVDLKALHNILVNDKDKK</sequence>
<protein>
    <submittedName>
        <fullName evidence="2">Helix-turn-helix transcriptional regulator</fullName>
    </submittedName>
</protein>
<comment type="caution">
    <text evidence="2">The sequence shown here is derived from an EMBL/GenBank/DDBJ whole genome shotgun (WGS) entry which is preliminary data.</text>
</comment>
<proteinExistence type="predicted"/>
<gene>
    <name evidence="2" type="ORF">SMD27_05775</name>
</gene>
<feature type="domain" description="HTH cro/C1-type" evidence="1">
    <location>
        <begin position="11"/>
        <end position="65"/>
    </location>
</feature>
<evidence type="ECO:0000313" key="2">
    <source>
        <dbReference type="EMBL" id="MDY0882341.1"/>
    </source>
</evidence>
<name>A0ABU5E826_9PROT</name>
<evidence type="ECO:0000259" key="1">
    <source>
        <dbReference type="PROSITE" id="PS50943"/>
    </source>
</evidence>
<dbReference type="InterPro" id="IPR010982">
    <property type="entry name" value="Lambda_DNA-bd_dom_sf"/>
</dbReference>
<dbReference type="SUPFAM" id="SSF47413">
    <property type="entry name" value="lambda repressor-like DNA-binding domains"/>
    <property type="match status" value="1"/>
</dbReference>